<dbReference type="RefSeq" id="WP_107138750.1">
    <property type="nucleotide sequence ID" value="NZ_PYSV01000014.1"/>
</dbReference>
<accession>A0A2T3W5P3</accession>
<dbReference type="Proteomes" id="UP000240317">
    <property type="component" value="Unassembled WGS sequence"/>
</dbReference>
<evidence type="ECO:0000313" key="1">
    <source>
        <dbReference type="EMBL" id="PTA67192.1"/>
    </source>
</evidence>
<dbReference type="Pfam" id="PF05402">
    <property type="entry name" value="PqqD"/>
    <property type="match status" value="1"/>
</dbReference>
<dbReference type="OrthoDB" id="74030at2"/>
<dbReference type="InterPro" id="IPR041881">
    <property type="entry name" value="PqqD_sf"/>
</dbReference>
<name>A0A2T3W5P3_9DEIO</name>
<evidence type="ECO:0000313" key="2">
    <source>
        <dbReference type="Proteomes" id="UP000240317"/>
    </source>
</evidence>
<protein>
    <submittedName>
        <fullName evidence="1">PqqD family protein</fullName>
    </submittedName>
</protein>
<organism evidence="1 2">
    <name type="scientific">Deinococcus arcticus</name>
    <dbReference type="NCBI Taxonomy" id="2136176"/>
    <lineage>
        <taxon>Bacteria</taxon>
        <taxon>Thermotogati</taxon>
        <taxon>Deinococcota</taxon>
        <taxon>Deinococci</taxon>
        <taxon>Deinococcales</taxon>
        <taxon>Deinococcaceae</taxon>
        <taxon>Deinococcus</taxon>
    </lineage>
</organism>
<comment type="caution">
    <text evidence="1">The sequence shown here is derived from an EMBL/GenBank/DDBJ whole genome shotgun (WGS) entry which is preliminary data.</text>
</comment>
<reference evidence="1 2" key="1">
    <citation type="submission" date="2018-03" db="EMBL/GenBank/DDBJ databases">
        <title>Draft genome of Deinococcus sp. OD32.</title>
        <authorList>
            <person name="Wang X.-P."/>
            <person name="Du Z.-J."/>
        </authorList>
    </citation>
    <scope>NUCLEOTIDE SEQUENCE [LARGE SCALE GENOMIC DNA]</scope>
    <source>
        <strain evidence="1 2">OD32</strain>
    </source>
</reference>
<dbReference type="EMBL" id="PYSV01000014">
    <property type="protein sequence ID" value="PTA67192.1"/>
    <property type="molecule type" value="Genomic_DNA"/>
</dbReference>
<dbReference type="InterPro" id="IPR008792">
    <property type="entry name" value="PQQD"/>
</dbReference>
<dbReference type="AlphaFoldDB" id="A0A2T3W5P3"/>
<proteinExistence type="predicted"/>
<dbReference type="Gene3D" id="1.10.10.1150">
    <property type="entry name" value="Coenzyme PQQ synthesis protein D (PqqD)"/>
    <property type="match status" value="1"/>
</dbReference>
<keyword evidence="2" id="KW-1185">Reference proteome</keyword>
<sequence>MWETDPEVLVTDLGDELILMHAGRSLMYSLNATGRAAWLALPATTQGVGAALSAAFQVPAAQAEQDAHTLLVDLATQGMVRQGLEPEPRELAVGPESK</sequence>
<gene>
    <name evidence="1" type="ORF">C8263_13935</name>
</gene>